<keyword evidence="6 7" id="KW-0592">Phosphate transport</keyword>
<dbReference type="PIRSF" id="PIRSF002756">
    <property type="entry name" value="PstS"/>
    <property type="match status" value="1"/>
</dbReference>
<evidence type="ECO:0000256" key="5">
    <source>
        <dbReference type="ARBA" id="ARBA00022448"/>
    </source>
</evidence>
<dbReference type="InterPro" id="IPR005673">
    <property type="entry name" value="ABC_phos-bd_PstS"/>
</dbReference>
<dbReference type="InterPro" id="IPR050962">
    <property type="entry name" value="Phosphate-bind_PstS"/>
</dbReference>
<dbReference type="NCBIfam" id="TIGR00975">
    <property type="entry name" value="3a0107s03"/>
    <property type="match status" value="1"/>
</dbReference>
<dbReference type="Proteomes" id="UP000760480">
    <property type="component" value="Unassembled WGS sequence"/>
</dbReference>
<evidence type="ECO:0000256" key="8">
    <source>
        <dbReference type="SAM" id="SignalP"/>
    </source>
</evidence>
<evidence type="ECO:0000313" key="10">
    <source>
        <dbReference type="EMBL" id="NMQ20553.1"/>
    </source>
</evidence>
<dbReference type="Pfam" id="PF12849">
    <property type="entry name" value="PBP_like_2"/>
    <property type="match status" value="1"/>
</dbReference>
<sequence>MRWLLAAIAAFGCTAVVPLALGQNPVSADPSAKGQVELRGAGATFPAPLYQKWIDVYTQANPNISIKYQGVGSGEGSQLFLEQKVDFGASDAALSDAQIAQAKAGVTLVPTTAGIIVLAYNLPDVKGTLKLSRDVYADIFAGKIRQWDDPRIQALNPDLKLPKQTITLVARKDSSGTTYALTNHLSTISEAWRTQGPGIGKLIEWPGISTVARGNEGVAGRIKHSWGSIGYVEYGFAKRLGLPMVYLQNKAGRYVEPGPQSGQAALAANVNQVPSNLRLFLPDPDGEDSYPIITLTWLLLHNHYVEPQKGMALKGFVDWALTDGQRFSGDMGYIPLPADLAMRARAAVDAVQ</sequence>
<name>A0ABX1TR30_9GAMM</name>
<feature type="domain" description="PBP" evidence="9">
    <location>
        <begin position="29"/>
        <end position="323"/>
    </location>
</feature>
<keyword evidence="8" id="KW-0732">Signal</keyword>
<dbReference type="SUPFAM" id="SSF53850">
    <property type="entry name" value="Periplasmic binding protein-like II"/>
    <property type="match status" value="1"/>
</dbReference>
<evidence type="ECO:0000256" key="6">
    <source>
        <dbReference type="ARBA" id="ARBA00022592"/>
    </source>
</evidence>
<feature type="signal peptide" evidence="8">
    <location>
        <begin position="1"/>
        <end position="28"/>
    </location>
</feature>
<accession>A0ABX1TR30</accession>
<dbReference type="PANTHER" id="PTHR42996:SF1">
    <property type="entry name" value="PHOSPHATE-BINDING PROTEIN PSTS"/>
    <property type="match status" value="1"/>
</dbReference>
<comment type="function">
    <text evidence="1 7">Part of the ABC transporter complex PstSACB involved in phosphate import.</text>
</comment>
<evidence type="ECO:0000256" key="2">
    <source>
        <dbReference type="ARBA" id="ARBA00008725"/>
    </source>
</evidence>
<protein>
    <recommendedName>
        <fullName evidence="4 7">Phosphate-binding protein PstS</fullName>
    </recommendedName>
</protein>
<comment type="subunit">
    <text evidence="3 7">The complex is composed of two ATP-binding proteins (PstB), two transmembrane proteins (PstC and PstA) and a solute-binding protein (PstS).</text>
</comment>
<dbReference type="EMBL" id="SPMZ01000053">
    <property type="protein sequence ID" value="NMQ20553.1"/>
    <property type="molecule type" value="Genomic_DNA"/>
</dbReference>
<keyword evidence="5 7" id="KW-0813">Transport</keyword>
<evidence type="ECO:0000256" key="4">
    <source>
        <dbReference type="ARBA" id="ARBA00021889"/>
    </source>
</evidence>
<gene>
    <name evidence="10" type="primary">pstS</name>
    <name evidence="10" type="ORF">E4P82_15925</name>
</gene>
<reference evidence="10 11" key="1">
    <citation type="submission" date="2019-03" db="EMBL/GenBank/DDBJ databases">
        <title>Metabolic reconstructions from genomes of highly enriched 'Candidatus Accumulibacter' and 'Candidatus Competibacter' bioreactor populations.</title>
        <authorList>
            <person name="Annavajhala M.K."/>
            <person name="Welles L."/>
            <person name="Abbas B."/>
            <person name="Sorokin D."/>
            <person name="Park H."/>
            <person name="Van Loosdrecht M."/>
            <person name="Chandran K."/>
        </authorList>
    </citation>
    <scope>NUCLEOTIDE SEQUENCE [LARGE SCALE GENOMIC DNA]</scope>
    <source>
        <strain evidence="10 11">SBR_G</strain>
    </source>
</reference>
<proteinExistence type="inferred from homology"/>
<feature type="chain" id="PRO_5047347410" description="Phosphate-binding protein PstS" evidence="8">
    <location>
        <begin position="29"/>
        <end position="352"/>
    </location>
</feature>
<organism evidence="10 11">
    <name type="scientific">Candidatus Competibacter phosphatis</name>
    <dbReference type="NCBI Taxonomy" id="221280"/>
    <lineage>
        <taxon>Bacteria</taxon>
        <taxon>Pseudomonadati</taxon>
        <taxon>Pseudomonadota</taxon>
        <taxon>Gammaproteobacteria</taxon>
        <taxon>Candidatus Competibacteraceae</taxon>
        <taxon>Candidatus Competibacter</taxon>
    </lineage>
</organism>
<evidence type="ECO:0000256" key="3">
    <source>
        <dbReference type="ARBA" id="ARBA00011529"/>
    </source>
</evidence>
<evidence type="ECO:0000259" key="9">
    <source>
        <dbReference type="Pfam" id="PF12849"/>
    </source>
</evidence>
<dbReference type="PANTHER" id="PTHR42996">
    <property type="entry name" value="PHOSPHATE-BINDING PROTEIN PSTS"/>
    <property type="match status" value="1"/>
</dbReference>
<dbReference type="InterPro" id="IPR024370">
    <property type="entry name" value="PBP_domain"/>
</dbReference>
<evidence type="ECO:0000256" key="7">
    <source>
        <dbReference type="PIRNR" id="PIRNR002756"/>
    </source>
</evidence>
<dbReference type="Gene3D" id="3.40.190.10">
    <property type="entry name" value="Periplasmic binding protein-like II"/>
    <property type="match status" value="2"/>
</dbReference>
<dbReference type="CDD" id="cd13565">
    <property type="entry name" value="PBP2_PstS"/>
    <property type="match status" value="1"/>
</dbReference>
<evidence type="ECO:0000256" key="1">
    <source>
        <dbReference type="ARBA" id="ARBA00002841"/>
    </source>
</evidence>
<comment type="caution">
    <text evidence="10">The sequence shown here is derived from an EMBL/GenBank/DDBJ whole genome shotgun (WGS) entry which is preliminary data.</text>
</comment>
<evidence type="ECO:0000313" key="11">
    <source>
        <dbReference type="Proteomes" id="UP000760480"/>
    </source>
</evidence>
<keyword evidence="11" id="KW-1185">Reference proteome</keyword>
<comment type="similarity">
    <text evidence="2 7">Belongs to the PstS family.</text>
</comment>